<dbReference type="OrthoDB" id="1094492at2"/>
<dbReference type="InterPro" id="IPR011010">
    <property type="entry name" value="DNA_brk_join_enz"/>
</dbReference>
<dbReference type="EMBL" id="AAWS01000106">
    <property type="protein sequence ID" value="EAY23857.1"/>
    <property type="molecule type" value="Genomic_DNA"/>
</dbReference>
<organism evidence="2 3">
    <name type="scientific">Microscilla marina ATCC 23134</name>
    <dbReference type="NCBI Taxonomy" id="313606"/>
    <lineage>
        <taxon>Bacteria</taxon>
        <taxon>Pseudomonadati</taxon>
        <taxon>Bacteroidota</taxon>
        <taxon>Cytophagia</taxon>
        <taxon>Cytophagales</taxon>
        <taxon>Microscillaceae</taxon>
        <taxon>Microscilla</taxon>
    </lineage>
</organism>
<gene>
    <name evidence="2" type="ORF">M23134_04857</name>
</gene>
<dbReference type="Proteomes" id="UP000004095">
    <property type="component" value="Unassembled WGS sequence"/>
</dbReference>
<evidence type="ECO:0000313" key="3">
    <source>
        <dbReference type="Proteomes" id="UP000004095"/>
    </source>
</evidence>
<keyword evidence="1" id="KW-0233">DNA recombination</keyword>
<dbReference type="RefSeq" id="WP_002706096.1">
    <property type="nucleotide sequence ID" value="NZ_AAWS01000106.1"/>
</dbReference>
<reference evidence="2 3" key="1">
    <citation type="submission" date="2007-01" db="EMBL/GenBank/DDBJ databases">
        <authorList>
            <person name="Haygood M."/>
            <person name="Podell S."/>
            <person name="Anderson C."/>
            <person name="Hopkinson B."/>
            <person name="Roe K."/>
            <person name="Barbeau K."/>
            <person name="Gaasterland T."/>
            <person name="Ferriera S."/>
            <person name="Johnson J."/>
            <person name="Kravitz S."/>
            <person name="Beeson K."/>
            <person name="Sutton G."/>
            <person name="Rogers Y.-H."/>
            <person name="Friedman R."/>
            <person name="Frazier M."/>
            <person name="Venter J.C."/>
        </authorList>
    </citation>
    <scope>NUCLEOTIDE SEQUENCE [LARGE SCALE GENOMIC DNA]</scope>
    <source>
        <strain evidence="2 3">ATCC 23134</strain>
    </source>
</reference>
<dbReference type="Gene3D" id="1.10.443.10">
    <property type="entry name" value="Intergrase catalytic core"/>
    <property type="match status" value="1"/>
</dbReference>
<keyword evidence="3" id="KW-1185">Reference proteome</keyword>
<dbReference type="GO" id="GO:0003677">
    <property type="term" value="F:DNA binding"/>
    <property type="evidence" value="ECO:0007669"/>
    <property type="project" value="InterPro"/>
</dbReference>
<dbReference type="InterPro" id="IPR013762">
    <property type="entry name" value="Integrase-like_cat_sf"/>
</dbReference>
<dbReference type="AlphaFoldDB" id="A2A0I5"/>
<proteinExistence type="predicted"/>
<dbReference type="GO" id="GO:0015074">
    <property type="term" value="P:DNA integration"/>
    <property type="evidence" value="ECO:0007669"/>
    <property type="project" value="InterPro"/>
</dbReference>
<dbReference type="SUPFAM" id="SSF56349">
    <property type="entry name" value="DNA breaking-rejoining enzymes"/>
    <property type="match status" value="1"/>
</dbReference>
<protein>
    <submittedName>
        <fullName evidence="2">Integrase</fullName>
    </submittedName>
</protein>
<sequence>MASIKTILYKSKKLKNTQHPVCVNEDKRYCLSLSYNALPCEFDNKTRQKTGKPLSLLIAKEVLKILNILNYAEVTYSQYLIKICISPLSRKRIGVLKRINKNLRTIAEIQGIQKSFTFYAVRHSSATKLKRSGVMLYQRL</sequence>
<evidence type="ECO:0000313" key="2">
    <source>
        <dbReference type="EMBL" id="EAY23857.1"/>
    </source>
</evidence>
<comment type="caution">
    <text evidence="2">The sequence shown here is derived from an EMBL/GenBank/DDBJ whole genome shotgun (WGS) entry which is preliminary data.</text>
</comment>
<evidence type="ECO:0000256" key="1">
    <source>
        <dbReference type="ARBA" id="ARBA00023172"/>
    </source>
</evidence>
<name>A2A0I5_MICM2</name>
<dbReference type="GO" id="GO:0006310">
    <property type="term" value="P:DNA recombination"/>
    <property type="evidence" value="ECO:0007669"/>
    <property type="project" value="UniProtKB-KW"/>
</dbReference>
<accession>A2A0I5</accession>